<comment type="subcellular location">
    <subcellularLocation>
        <location evidence="1">Nucleus</location>
    </subcellularLocation>
</comment>
<sequence length="452" mass="52941">MQGMHHEQREGTRGRGSRFRGWRRGLVGRGPEVRELSERGRGRGRGRGRARVNALIGTSKYLYHEAELMRQLSVDDDFYYNSETKRQDKSITSWSYYHLGDVEIPEICLYSIDNRCQFEETGCKRLHAKCPCHWQMEYDGKWINFRFFQSRELEASFQDPANNECSITPIDIKMLEPSAKELFKILGTDKWKVNFTLMNIQNESNSHTHKIRRLSTHSAAISNSSKASVFEWNFLDKNSKWIKYGDTDSTGSVKYISNVTSNDIEKQFINDAKSIFKFKNSEFEYEIDFSKMIQRNLSTNKEREVRRRPQKRVEIKGSEMQLNKKEMDGLPAHWDPMNKSDSIIRVLLNSSQKEYDEVQKLLKAEVANVTIISINRIQNPFLWRHLKIKMDELLLKYGSDNKVNMQKLFHGTKSDIIDKICKENFDWRLHGTSTGQAYGRGTYFSNSPTYCY</sequence>
<dbReference type="GO" id="GO:1990404">
    <property type="term" value="F:NAD+-protein mono-ADP-ribosyltransferase activity"/>
    <property type="evidence" value="ECO:0007669"/>
    <property type="project" value="TreeGrafter"/>
</dbReference>
<evidence type="ECO:0000256" key="5">
    <source>
        <dbReference type="SAM" id="MobiDB-lite"/>
    </source>
</evidence>
<feature type="non-terminal residue" evidence="8">
    <location>
        <position position="452"/>
    </location>
</feature>
<gene>
    <name evidence="8" type="ORF">MNOR_LOCUS29691</name>
</gene>
<feature type="domain" description="WWE" evidence="6">
    <location>
        <begin position="218"/>
        <end position="307"/>
    </location>
</feature>
<comment type="similarity">
    <text evidence="3">Belongs to the ARTD/PARP family.</text>
</comment>
<dbReference type="PROSITE" id="PS51059">
    <property type="entry name" value="PARP_CATALYTIC"/>
    <property type="match status" value="1"/>
</dbReference>
<protein>
    <recommendedName>
        <fullName evidence="4">Poly [ADP-ribose] polymerase</fullName>
        <shortName evidence="4">PARP</shortName>
        <ecNumber evidence="4">2.4.2.-</ecNumber>
    </recommendedName>
</protein>
<keyword evidence="4" id="KW-0520">NAD</keyword>
<reference evidence="8 9" key="1">
    <citation type="submission" date="2024-05" db="EMBL/GenBank/DDBJ databases">
        <authorList>
            <person name="Wallberg A."/>
        </authorList>
    </citation>
    <scope>NUCLEOTIDE SEQUENCE [LARGE SCALE GENOMIC DNA]</scope>
</reference>
<dbReference type="InterPro" id="IPR051712">
    <property type="entry name" value="ARTD-AVP"/>
</dbReference>
<dbReference type="Proteomes" id="UP001497623">
    <property type="component" value="Unassembled WGS sequence"/>
</dbReference>
<dbReference type="PANTHER" id="PTHR45740">
    <property type="entry name" value="POLY [ADP-RIBOSE] POLYMERASE"/>
    <property type="match status" value="1"/>
</dbReference>
<dbReference type="AlphaFoldDB" id="A0AAV2RUV3"/>
<evidence type="ECO:0000313" key="9">
    <source>
        <dbReference type="Proteomes" id="UP001497623"/>
    </source>
</evidence>
<dbReference type="Pfam" id="PF00644">
    <property type="entry name" value="PARP"/>
    <property type="match status" value="1"/>
</dbReference>
<comment type="caution">
    <text evidence="8">The sequence shown here is derived from an EMBL/GenBank/DDBJ whole genome shotgun (WGS) entry which is preliminary data.</text>
</comment>
<dbReference type="InterPro" id="IPR004170">
    <property type="entry name" value="WWE_dom"/>
</dbReference>
<keyword evidence="2" id="KW-0539">Nucleus</keyword>
<feature type="region of interest" description="Disordered" evidence="5">
    <location>
        <begin position="1"/>
        <end position="23"/>
    </location>
</feature>
<dbReference type="InterPro" id="IPR012317">
    <property type="entry name" value="Poly(ADP-ribose)pol_cat_dom"/>
</dbReference>
<dbReference type="Pfam" id="PF02825">
    <property type="entry name" value="WWE"/>
    <property type="match status" value="1"/>
</dbReference>
<dbReference type="GO" id="GO:0005634">
    <property type="term" value="C:nucleus"/>
    <property type="evidence" value="ECO:0007669"/>
    <property type="project" value="UniProtKB-SubCell"/>
</dbReference>
<proteinExistence type="inferred from homology"/>
<dbReference type="Gene3D" id="3.90.228.10">
    <property type="match status" value="1"/>
</dbReference>
<evidence type="ECO:0000256" key="3">
    <source>
        <dbReference type="ARBA" id="ARBA00024347"/>
    </source>
</evidence>
<dbReference type="EMBL" id="CAXKWB010034831">
    <property type="protein sequence ID" value="CAL4145457.1"/>
    <property type="molecule type" value="Genomic_DNA"/>
</dbReference>
<feature type="domain" description="PARP catalytic" evidence="7">
    <location>
        <begin position="330"/>
        <end position="452"/>
    </location>
</feature>
<accession>A0AAV2RUV3</accession>
<evidence type="ECO:0000259" key="7">
    <source>
        <dbReference type="PROSITE" id="PS51059"/>
    </source>
</evidence>
<keyword evidence="4" id="KW-0808">Transferase</keyword>
<dbReference type="PANTHER" id="PTHR45740:SF2">
    <property type="entry name" value="POLY [ADP-RIBOSE] POLYMERASE"/>
    <property type="match status" value="1"/>
</dbReference>
<evidence type="ECO:0000256" key="4">
    <source>
        <dbReference type="RuleBase" id="RU362114"/>
    </source>
</evidence>
<evidence type="ECO:0000256" key="1">
    <source>
        <dbReference type="ARBA" id="ARBA00004123"/>
    </source>
</evidence>
<dbReference type="SUPFAM" id="SSF56399">
    <property type="entry name" value="ADP-ribosylation"/>
    <property type="match status" value="1"/>
</dbReference>
<dbReference type="SUPFAM" id="SSF117839">
    <property type="entry name" value="WWE domain"/>
    <property type="match status" value="1"/>
</dbReference>
<dbReference type="PROSITE" id="PS50918">
    <property type="entry name" value="WWE"/>
    <property type="match status" value="1"/>
</dbReference>
<evidence type="ECO:0000313" key="8">
    <source>
        <dbReference type="EMBL" id="CAL4145457.1"/>
    </source>
</evidence>
<keyword evidence="4" id="KW-0328">Glycosyltransferase</keyword>
<feature type="compositionally biased region" description="Basic and acidic residues" evidence="5">
    <location>
        <begin position="1"/>
        <end position="13"/>
    </location>
</feature>
<dbReference type="InterPro" id="IPR037197">
    <property type="entry name" value="WWE_dom_sf"/>
</dbReference>
<evidence type="ECO:0000256" key="2">
    <source>
        <dbReference type="ARBA" id="ARBA00023242"/>
    </source>
</evidence>
<evidence type="ECO:0000259" key="6">
    <source>
        <dbReference type="PROSITE" id="PS50918"/>
    </source>
</evidence>
<name>A0AAV2RUV3_MEGNR</name>
<dbReference type="Gene3D" id="3.30.720.50">
    <property type="match status" value="1"/>
</dbReference>
<organism evidence="8 9">
    <name type="scientific">Meganyctiphanes norvegica</name>
    <name type="common">Northern krill</name>
    <name type="synonym">Thysanopoda norvegica</name>
    <dbReference type="NCBI Taxonomy" id="48144"/>
    <lineage>
        <taxon>Eukaryota</taxon>
        <taxon>Metazoa</taxon>
        <taxon>Ecdysozoa</taxon>
        <taxon>Arthropoda</taxon>
        <taxon>Crustacea</taxon>
        <taxon>Multicrustacea</taxon>
        <taxon>Malacostraca</taxon>
        <taxon>Eumalacostraca</taxon>
        <taxon>Eucarida</taxon>
        <taxon>Euphausiacea</taxon>
        <taxon>Euphausiidae</taxon>
        <taxon>Meganyctiphanes</taxon>
    </lineage>
</organism>
<dbReference type="GO" id="GO:0003950">
    <property type="term" value="F:NAD+ poly-ADP-ribosyltransferase activity"/>
    <property type="evidence" value="ECO:0007669"/>
    <property type="project" value="UniProtKB-UniRule"/>
</dbReference>
<keyword evidence="9" id="KW-1185">Reference proteome</keyword>
<dbReference type="EC" id="2.4.2.-" evidence="4"/>